<gene>
    <name evidence="2" type="ORF">SAMN05428946_0102</name>
</gene>
<dbReference type="SUPFAM" id="SSF56300">
    <property type="entry name" value="Metallo-dependent phosphatases"/>
    <property type="match status" value="1"/>
</dbReference>
<dbReference type="Gene3D" id="3.60.21.10">
    <property type="match status" value="1"/>
</dbReference>
<dbReference type="GO" id="GO:0016020">
    <property type="term" value="C:membrane"/>
    <property type="evidence" value="ECO:0007669"/>
    <property type="project" value="GOC"/>
</dbReference>
<name>A0A1U7PHD1_9BACI</name>
<keyword evidence="3" id="KW-1185">Reference proteome</keyword>
<dbReference type="PANTHER" id="PTHR31302">
    <property type="entry name" value="TRANSMEMBRANE PROTEIN WITH METALLOPHOSPHOESTERASE DOMAIN-RELATED"/>
    <property type="match status" value="1"/>
</dbReference>
<keyword evidence="2" id="KW-0378">Hydrolase</keyword>
<dbReference type="Pfam" id="PF00149">
    <property type="entry name" value="Metallophos"/>
    <property type="match status" value="1"/>
</dbReference>
<dbReference type="GO" id="GO:0008758">
    <property type="term" value="F:UDP-2,3-diacylglucosamine hydrolase activity"/>
    <property type="evidence" value="ECO:0007669"/>
    <property type="project" value="TreeGrafter"/>
</dbReference>
<evidence type="ECO:0000259" key="1">
    <source>
        <dbReference type="Pfam" id="PF00149"/>
    </source>
</evidence>
<reference evidence="3" key="1">
    <citation type="submission" date="2017-01" db="EMBL/GenBank/DDBJ databases">
        <authorList>
            <person name="Varghese N."/>
            <person name="Submissions S."/>
        </authorList>
    </citation>
    <scope>NUCLEOTIDE SEQUENCE [LARGE SCALE GENOMIC DNA]</scope>
    <source>
        <strain evidence="3">MNA4</strain>
    </source>
</reference>
<dbReference type="EMBL" id="FTPL01000001">
    <property type="protein sequence ID" value="SIT66597.1"/>
    <property type="molecule type" value="Genomic_DNA"/>
</dbReference>
<dbReference type="InterPro" id="IPR051158">
    <property type="entry name" value="Metallophosphoesterase_sf"/>
</dbReference>
<dbReference type="PANTHER" id="PTHR31302:SF32">
    <property type="entry name" value="PHOSPHOESTERASE"/>
    <property type="match status" value="1"/>
</dbReference>
<proteinExistence type="predicted"/>
<dbReference type="AlphaFoldDB" id="A0A1U7PHD1"/>
<sequence>MAGTGKGTDPFAFFSCVEYDGVICSDAGYRTKYRSSRRKGEVIETIRKLLTGGAATLAALLGYMAFSAKHATIRRHEAVIGGSREGGGPTLFFISDIHRRRVSEALIREAGGPFDAVIIGGDLAEGGVPSRRIRHNVKKLARLGPVFYIWGNNDREAGEQVIRDSIRAAGGKVLDNESVRLPGWGPRWMLVGTDDTTSMNVDVQKAYRGITDEDAVIFVSHSPTVFRMLGEERVPAVRIAGHTHGGQIRLGRFGMLEKGAFRSDNGKVELISNGYGTTLVPLRLGAPAECHIIRLRAEKERK</sequence>
<accession>A0A1U7PHD1</accession>
<dbReference type="InterPro" id="IPR004843">
    <property type="entry name" value="Calcineurin-like_PHP"/>
</dbReference>
<evidence type="ECO:0000313" key="3">
    <source>
        <dbReference type="Proteomes" id="UP000187550"/>
    </source>
</evidence>
<feature type="domain" description="Calcineurin-like phosphoesterase" evidence="1">
    <location>
        <begin position="91"/>
        <end position="245"/>
    </location>
</feature>
<evidence type="ECO:0000313" key="2">
    <source>
        <dbReference type="EMBL" id="SIT66597.1"/>
    </source>
</evidence>
<dbReference type="STRING" id="550447.SAMN05428946_0102"/>
<dbReference type="Proteomes" id="UP000187550">
    <property type="component" value="Unassembled WGS sequence"/>
</dbReference>
<protein>
    <submittedName>
        <fullName evidence="2">Predicted phosphohydrolase, MPP superfamily</fullName>
    </submittedName>
</protein>
<dbReference type="GO" id="GO:0009245">
    <property type="term" value="P:lipid A biosynthetic process"/>
    <property type="evidence" value="ECO:0007669"/>
    <property type="project" value="TreeGrafter"/>
</dbReference>
<dbReference type="InterPro" id="IPR029052">
    <property type="entry name" value="Metallo-depent_PP-like"/>
</dbReference>
<organism evidence="2 3">
    <name type="scientific">Edaphobacillus lindanitolerans</name>
    <dbReference type="NCBI Taxonomy" id="550447"/>
    <lineage>
        <taxon>Bacteria</taxon>
        <taxon>Bacillati</taxon>
        <taxon>Bacillota</taxon>
        <taxon>Bacilli</taxon>
        <taxon>Bacillales</taxon>
        <taxon>Bacillaceae</taxon>
        <taxon>Edaphobacillus</taxon>
    </lineage>
</organism>